<comment type="subcellular location">
    <subcellularLocation>
        <location evidence="1 7">Cell membrane</location>
        <topology evidence="1 7">Multi-pass membrane protein</topology>
    </subcellularLocation>
</comment>
<comment type="similarity">
    <text evidence="7">Belongs to the binding-protein-dependent transport system permease family.</text>
</comment>
<evidence type="ECO:0000256" key="3">
    <source>
        <dbReference type="ARBA" id="ARBA00022475"/>
    </source>
</evidence>
<accession>A0A2T2XE41</accession>
<dbReference type="AlphaFoldDB" id="A0A2T2XE41"/>
<dbReference type="CDD" id="cd06261">
    <property type="entry name" value="TM_PBP2"/>
    <property type="match status" value="1"/>
</dbReference>
<name>A0A2T2XE41_9FIRM</name>
<protein>
    <recommendedName>
        <fullName evidence="8">ABC transmembrane type-1 domain-containing protein</fullName>
    </recommendedName>
</protein>
<dbReference type="InterPro" id="IPR035906">
    <property type="entry name" value="MetI-like_sf"/>
</dbReference>
<keyword evidence="4 7" id="KW-0812">Transmembrane</keyword>
<feature type="transmembrane region" description="Helical" evidence="7">
    <location>
        <begin position="76"/>
        <end position="97"/>
    </location>
</feature>
<feature type="transmembrane region" description="Helical" evidence="7">
    <location>
        <begin position="109"/>
        <end position="131"/>
    </location>
</feature>
<dbReference type="Gene3D" id="1.10.3720.10">
    <property type="entry name" value="MetI-like"/>
    <property type="match status" value="1"/>
</dbReference>
<comment type="caution">
    <text evidence="9">The sequence shown here is derived from an EMBL/GenBank/DDBJ whole genome shotgun (WGS) entry which is preliminary data.</text>
</comment>
<dbReference type="GO" id="GO:0005886">
    <property type="term" value="C:plasma membrane"/>
    <property type="evidence" value="ECO:0007669"/>
    <property type="project" value="UniProtKB-SubCell"/>
</dbReference>
<evidence type="ECO:0000259" key="8">
    <source>
        <dbReference type="PROSITE" id="PS50928"/>
    </source>
</evidence>
<reference evidence="9 10" key="1">
    <citation type="journal article" date="2014" name="BMC Genomics">
        <title>Comparison of environmental and isolate Sulfobacillus genomes reveals diverse carbon, sulfur, nitrogen, and hydrogen metabolisms.</title>
        <authorList>
            <person name="Justice N.B."/>
            <person name="Norman A."/>
            <person name="Brown C.T."/>
            <person name="Singh A."/>
            <person name="Thomas B.C."/>
            <person name="Banfield J.F."/>
        </authorList>
    </citation>
    <scope>NUCLEOTIDE SEQUENCE [LARGE SCALE GENOMIC DNA]</scope>
    <source>
        <strain evidence="9">AMDSBA4</strain>
    </source>
</reference>
<dbReference type="PANTHER" id="PTHR43744">
    <property type="entry name" value="ABC TRANSPORTER PERMEASE PROTEIN MG189-RELATED-RELATED"/>
    <property type="match status" value="1"/>
</dbReference>
<evidence type="ECO:0000313" key="10">
    <source>
        <dbReference type="Proteomes" id="UP000242972"/>
    </source>
</evidence>
<dbReference type="InterPro" id="IPR000515">
    <property type="entry name" value="MetI-like"/>
</dbReference>
<evidence type="ECO:0000256" key="7">
    <source>
        <dbReference type="RuleBase" id="RU363032"/>
    </source>
</evidence>
<gene>
    <name evidence="9" type="ORF">C7B46_13160</name>
</gene>
<evidence type="ECO:0000256" key="1">
    <source>
        <dbReference type="ARBA" id="ARBA00004651"/>
    </source>
</evidence>
<keyword evidence="3" id="KW-1003">Cell membrane</keyword>
<keyword evidence="2 7" id="KW-0813">Transport</keyword>
<feature type="transmembrane region" description="Helical" evidence="7">
    <location>
        <begin position="143"/>
        <end position="161"/>
    </location>
</feature>
<dbReference type="SUPFAM" id="SSF161098">
    <property type="entry name" value="MetI-like"/>
    <property type="match status" value="1"/>
</dbReference>
<feature type="transmembrane region" description="Helical" evidence="7">
    <location>
        <begin position="210"/>
        <end position="229"/>
    </location>
</feature>
<evidence type="ECO:0000313" key="9">
    <source>
        <dbReference type="EMBL" id="PSR32702.1"/>
    </source>
</evidence>
<dbReference type="Proteomes" id="UP000242972">
    <property type="component" value="Unassembled WGS sequence"/>
</dbReference>
<evidence type="ECO:0000256" key="4">
    <source>
        <dbReference type="ARBA" id="ARBA00022692"/>
    </source>
</evidence>
<evidence type="ECO:0000256" key="6">
    <source>
        <dbReference type="ARBA" id="ARBA00023136"/>
    </source>
</evidence>
<evidence type="ECO:0000256" key="2">
    <source>
        <dbReference type="ARBA" id="ARBA00022448"/>
    </source>
</evidence>
<dbReference type="PANTHER" id="PTHR43744:SF12">
    <property type="entry name" value="ABC TRANSPORTER PERMEASE PROTEIN MG189-RELATED"/>
    <property type="match status" value="1"/>
</dbReference>
<dbReference type="EMBL" id="PXYW01000033">
    <property type="protein sequence ID" value="PSR32702.1"/>
    <property type="molecule type" value="Genomic_DNA"/>
</dbReference>
<dbReference type="GO" id="GO:0055085">
    <property type="term" value="P:transmembrane transport"/>
    <property type="evidence" value="ECO:0007669"/>
    <property type="project" value="InterPro"/>
</dbReference>
<sequence>MSLILRGSKRSWAYIWLGVITVISVFPFYWMVSSSLKTSKEIMALPPHWWATHPSLQAYSTVFHVVAFARAIGNSFVVTGTATLGILVTSIMAGYVFAKYRFRGKETLFTAVLATMMVPSFVTLVPLYYFFNRLNLIDNYAALILPNIGNAFGIFLMRQFIAGIPQELIEAARIDGASEWTVLWRVITPLLGPAIATLGLFAFVFQWNRFLWPLTVVNTPNMYTVVLALNSLESYTSSVKFANVVMAGAVVGILPSVLLFVWLQKYFIRGVAMTGIKG</sequence>
<organism evidence="9 10">
    <name type="scientific">Sulfobacillus benefaciens</name>
    <dbReference type="NCBI Taxonomy" id="453960"/>
    <lineage>
        <taxon>Bacteria</taxon>
        <taxon>Bacillati</taxon>
        <taxon>Bacillota</taxon>
        <taxon>Clostridia</taxon>
        <taxon>Eubacteriales</taxon>
        <taxon>Clostridiales Family XVII. Incertae Sedis</taxon>
        <taxon>Sulfobacillus</taxon>
    </lineage>
</organism>
<feature type="transmembrane region" description="Helical" evidence="7">
    <location>
        <begin position="12"/>
        <end position="32"/>
    </location>
</feature>
<feature type="domain" description="ABC transmembrane type-1" evidence="8">
    <location>
        <begin position="72"/>
        <end position="263"/>
    </location>
</feature>
<keyword evidence="6 7" id="KW-0472">Membrane</keyword>
<keyword evidence="5 7" id="KW-1133">Transmembrane helix</keyword>
<feature type="transmembrane region" description="Helical" evidence="7">
    <location>
        <begin position="241"/>
        <end position="263"/>
    </location>
</feature>
<feature type="transmembrane region" description="Helical" evidence="7">
    <location>
        <begin position="182"/>
        <end position="204"/>
    </location>
</feature>
<dbReference type="Pfam" id="PF00528">
    <property type="entry name" value="BPD_transp_1"/>
    <property type="match status" value="1"/>
</dbReference>
<evidence type="ECO:0000256" key="5">
    <source>
        <dbReference type="ARBA" id="ARBA00022989"/>
    </source>
</evidence>
<proteinExistence type="inferred from homology"/>
<dbReference type="PROSITE" id="PS50928">
    <property type="entry name" value="ABC_TM1"/>
    <property type="match status" value="1"/>
</dbReference>